<dbReference type="Gene3D" id="3.10.450.50">
    <property type="match status" value="1"/>
</dbReference>
<sequence>MSADPENHDPILDAALWALREHGPLTSEAWADLLVAGGHGTAEEMVGYVEMIDELSVGLLSDGRSVALDTLLEGRVFTHRLTAPEVRTGLIDAEPDLAPVLLLAMVDEELPRALFADYDADEIAELGVSDDEFPDGSALLFDPADLDGCEAGDVVAVEVRDGAITVRRVDGDLAAADVTAALNRLIGDDNADNLETVVWQLLADDPALCTTPTRPLGDLVDDAGYVCEGDYVAARGFDFDAHHLARHVALVAREADLHPDEVDAVLAFVQLVAAVHDDELDLDAARELLEGEADRLAGLEDPAAAAAALDVSYGHEDEQLPALYTVAEALAGYGPRRVRASGHWLAGMAADSLGDVAIAERHFEDAVGLDEEWTPALFELAQIASDRGDAQRGLDLLNRIEGGDSERLHAVLTRFAPAEHPELGRNDKCWCGSGRKYKVCHLGKSDSTLDERAHWLYEKARLFVQSTSLFDQVLLLAELRATHRGDVESEDADALALDTVLFEGGMFEHFLSRRGRLLPDDEVELAARWLLVSRSVHEVVAVNGESATLRDVRTGDDADVVVPDGVTVGDLFAARVVLTGSTVQIIGGAEPVPADRRDDVLAALAADPVDPIALVESLSAD</sequence>
<dbReference type="InterPro" id="IPR004027">
    <property type="entry name" value="SEC_C_motif"/>
</dbReference>
<dbReference type="Pfam" id="PF02810">
    <property type="entry name" value="SEC-C"/>
    <property type="match status" value="1"/>
</dbReference>
<dbReference type="RefSeq" id="WP_378483889.1">
    <property type="nucleotide sequence ID" value="NZ_JBHUFB010000007.1"/>
</dbReference>
<comment type="caution">
    <text evidence="1">The sequence shown here is derived from an EMBL/GenBank/DDBJ whole genome shotgun (WGS) entry which is preliminary data.</text>
</comment>
<evidence type="ECO:0000313" key="2">
    <source>
        <dbReference type="Proteomes" id="UP001597286"/>
    </source>
</evidence>
<dbReference type="EMBL" id="JBHUFB010000007">
    <property type="protein sequence ID" value="MFD1811336.1"/>
    <property type="molecule type" value="Genomic_DNA"/>
</dbReference>
<protein>
    <submittedName>
        <fullName evidence="1">SEC-C metal-binding domain-containing protein</fullName>
    </submittedName>
</protein>
<dbReference type="Proteomes" id="UP001597286">
    <property type="component" value="Unassembled WGS sequence"/>
</dbReference>
<organism evidence="1 2">
    <name type="scientific">Rhodococcus gannanensis</name>
    <dbReference type="NCBI Taxonomy" id="1960308"/>
    <lineage>
        <taxon>Bacteria</taxon>
        <taxon>Bacillati</taxon>
        <taxon>Actinomycetota</taxon>
        <taxon>Actinomycetes</taxon>
        <taxon>Mycobacteriales</taxon>
        <taxon>Nocardiaceae</taxon>
        <taxon>Rhodococcus</taxon>
    </lineage>
</organism>
<dbReference type="SUPFAM" id="SSF103642">
    <property type="entry name" value="Sec-C motif"/>
    <property type="match status" value="1"/>
</dbReference>
<evidence type="ECO:0000313" key="1">
    <source>
        <dbReference type="EMBL" id="MFD1811336.1"/>
    </source>
</evidence>
<name>A0ABW4NZS2_9NOCA</name>
<reference evidence="2" key="1">
    <citation type="journal article" date="2019" name="Int. J. Syst. Evol. Microbiol.">
        <title>The Global Catalogue of Microorganisms (GCM) 10K type strain sequencing project: providing services to taxonomists for standard genome sequencing and annotation.</title>
        <authorList>
            <consortium name="The Broad Institute Genomics Platform"/>
            <consortium name="The Broad Institute Genome Sequencing Center for Infectious Disease"/>
            <person name="Wu L."/>
            <person name="Ma J."/>
        </authorList>
    </citation>
    <scope>NUCLEOTIDE SEQUENCE [LARGE SCALE GENOMIC DNA]</scope>
    <source>
        <strain evidence="2">DT72</strain>
    </source>
</reference>
<proteinExistence type="predicted"/>
<keyword evidence="2" id="KW-1185">Reference proteome</keyword>
<gene>
    <name evidence="1" type="ORF">ACFSJG_03860</name>
</gene>
<accession>A0ABW4NZS2</accession>